<dbReference type="KEGG" id="vcn:VOLCADRAFT_97904"/>
<evidence type="ECO:0000256" key="1">
    <source>
        <dbReference type="SAM" id="SignalP"/>
    </source>
</evidence>
<gene>
    <name evidence="2" type="ORF">VOLCADRAFT_97904</name>
</gene>
<dbReference type="InParanoid" id="D8UDY4"/>
<feature type="chain" id="PRO_5003124409" description="Secreted protein" evidence="1">
    <location>
        <begin position="25"/>
        <end position="105"/>
    </location>
</feature>
<name>D8UDY4_VOLCA</name>
<evidence type="ECO:0000313" key="2">
    <source>
        <dbReference type="EMBL" id="EFJ41994.1"/>
    </source>
</evidence>
<proteinExistence type="predicted"/>
<sequence>MNVFELRLSVSLLLVETLFFHGLATQHFRRKAPTKLLSFFYEVRKLFVCTFTFANARPYHIDLPGYRAIVAINGVCGDWLPGGWLPGVVNGGGYKWVTGLIVTGQ</sequence>
<organism evidence="3">
    <name type="scientific">Volvox carteri f. nagariensis</name>
    <dbReference type="NCBI Taxonomy" id="3068"/>
    <lineage>
        <taxon>Eukaryota</taxon>
        <taxon>Viridiplantae</taxon>
        <taxon>Chlorophyta</taxon>
        <taxon>core chlorophytes</taxon>
        <taxon>Chlorophyceae</taxon>
        <taxon>CS clade</taxon>
        <taxon>Chlamydomonadales</taxon>
        <taxon>Volvocaceae</taxon>
        <taxon>Volvox</taxon>
    </lineage>
</organism>
<feature type="signal peptide" evidence="1">
    <location>
        <begin position="1"/>
        <end position="24"/>
    </location>
</feature>
<keyword evidence="1" id="KW-0732">Signal</keyword>
<dbReference type="EMBL" id="GL378387">
    <property type="protein sequence ID" value="EFJ41994.1"/>
    <property type="molecule type" value="Genomic_DNA"/>
</dbReference>
<dbReference type="RefSeq" id="XP_002956869.1">
    <property type="nucleotide sequence ID" value="XM_002956823.1"/>
</dbReference>
<evidence type="ECO:0008006" key="4">
    <source>
        <dbReference type="Google" id="ProtNLM"/>
    </source>
</evidence>
<evidence type="ECO:0000313" key="3">
    <source>
        <dbReference type="Proteomes" id="UP000001058"/>
    </source>
</evidence>
<accession>D8UDY4</accession>
<reference evidence="2 3" key="1">
    <citation type="journal article" date="2010" name="Science">
        <title>Genomic analysis of organismal complexity in the multicellular green alga Volvox carteri.</title>
        <authorList>
            <person name="Prochnik S.E."/>
            <person name="Umen J."/>
            <person name="Nedelcu A.M."/>
            <person name="Hallmann A."/>
            <person name="Miller S.M."/>
            <person name="Nishii I."/>
            <person name="Ferris P."/>
            <person name="Kuo A."/>
            <person name="Mitros T."/>
            <person name="Fritz-Laylin L.K."/>
            <person name="Hellsten U."/>
            <person name="Chapman J."/>
            <person name="Simakov O."/>
            <person name="Rensing S.A."/>
            <person name="Terry A."/>
            <person name="Pangilinan J."/>
            <person name="Kapitonov V."/>
            <person name="Jurka J."/>
            <person name="Salamov A."/>
            <person name="Shapiro H."/>
            <person name="Schmutz J."/>
            <person name="Grimwood J."/>
            <person name="Lindquist E."/>
            <person name="Lucas S."/>
            <person name="Grigoriev I.V."/>
            <person name="Schmitt R."/>
            <person name="Kirk D."/>
            <person name="Rokhsar D.S."/>
        </authorList>
    </citation>
    <scope>NUCLEOTIDE SEQUENCE [LARGE SCALE GENOMIC DNA]</scope>
    <source>
        <strain evidence="3">f. Nagariensis / Eve</strain>
    </source>
</reference>
<keyword evidence="3" id="KW-1185">Reference proteome</keyword>
<dbReference type="GeneID" id="9622640"/>
<protein>
    <recommendedName>
        <fullName evidence="4">Secreted protein</fullName>
    </recommendedName>
</protein>
<dbReference type="Proteomes" id="UP000001058">
    <property type="component" value="Unassembled WGS sequence"/>
</dbReference>
<dbReference type="AlphaFoldDB" id="D8UDY4"/>